<feature type="region of interest" description="Disordered" evidence="1">
    <location>
        <begin position="1"/>
        <end position="31"/>
    </location>
</feature>
<evidence type="ECO:0000256" key="1">
    <source>
        <dbReference type="SAM" id="MobiDB-lite"/>
    </source>
</evidence>
<dbReference type="HOGENOM" id="CLU_2849529_0_0_1"/>
<gene>
    <name evidence="2" type="ORF">COCHEDRAFT_1023348</name>
</gene>
<dbReference type="AlphaFoldDB" id="M2U278"/>
<evidence type="ECO:0000313" key="2">
    <source>
        <dbReference type="EMBL" id="EMD88146.1"/>
    </source>
</evidence>
<feature type="compositionally biased region" description="Polar residues" evidence="1">
    <location>
        <begin position="9"/>
        <end position="19"/>
    </location>
</feature>
<proteinExistence type="predicted"/>
<name>M2U278_COCH5</name>
<organism evidence="2 3">
    <name type="scientific">Cochliobolus heterostrophus (strain C5 / ATCC 48332 / race O)</name>
    <name type="common">Southern corn leaf blight fungus</name>
    <name type="synonym">Bipolaris maydis</name>
    <dbReference type="NCBI Taxonomy" id="701091"/>
    <lineage>
        <taxon>Eukaryota</taxon>
        <taxon>Fungi</taxon>
        <taxon>Dikarya</taxon>
        <taxon>Ascomycota</taxon>
        <taxon>Pezizomycotina</taxon>
        <taxon>Dothideomycetes</taxon>
        <taxon>Pleosporomycetidae</taxon>
        <taxon>Pleosporales</taxon>
        <taxon>Pleosporineae</taxon>
        <taxon>Pleosporaceae</taxon>
        <taxon>Bipolaris</taxon>
    </lineage>
</organism>
<sequence length="65" mass="7516">MSEHRSRQKSGPCTYNNRLGQAEPPLSTRVLPPFLHPPRSAIVTYRDMDMVYLLSRTFRVSISPR</sequence>
<evidence type="ECO:0000313" key="3">
    <source>
        <dbReference type="Proteomes" id="UP000016936"/>
    </source>
</evidence>
<dbReference type="Proteomes" id="UP000016936">
    <property type="component" value="Unassembled WGS sequence"/>
</dbReference>
<reference evidence="3" key="2">
    <citation type="journal article" date="2013" name="PLoS Genet.">
        <title>Comparative genome structure, secondary metabolite, and effector coding capacity across Cochliobolus pathogens.</title>
        <authorList>
            <person name="Condon B.J."/>
            <person name="Leng Y."/>
            <person name="Wu D."/>
            <person name="Bushley K.E."/>
            <person name="Ohm R.A."/>
            <person name="Otillar R."/>
            <person name="Martin J."/>
            <person name="Schackwitz W."/>
            <person name="Grimwood J."/>
            <person name="MohdZainudin N."/>
            <person name="Xue C."/>
            <person name="Wang R."/>
            <person name="Manning V.A."/>
            <person name="Dhillon B."/>
            <person name="Tu Z.J."/>
            <person name="Steffenson B.J."/>
            <person name="Salamov A."/>
            <person name="Sun H."/>
            <person name="Lowry S."/>
            <person name="LaButti K."/>
            <person name="Han J."/>
            <person name="Copeland A."/>
            <person name="Lindquist E."/>
            <person name="Barry K."/>
            <person name="Schmutz J."/>
            <person name="Baker S.E."/>
            <person name="Ciuffetti L.M."/>
            <person name="Grigoriev I.V."/>
            <person name="Zhong S."/>
            <person name="Turgeon B.G."/>
        </authorList>
    </citation>
    <scope>NUCLEOTIDE SEQUENCE [LARGE SCALE GENOMIC DNA]</scope>
    <source>
        <strain evidence="3">C5 / ATCC 48332 / race O</strain>
    </source>
</reference>
<dbReference type="EMBL" id="KB445581">
    <property type="protein sequence ID" value="EMD88146.1"/>
    <property type="molecule type" value="Genomic_DNA"/>
</dbReference>
<protein>
    <submittedName>
        <fullName evidence="2">Uncharacterized protein</fullName>
    </submittedName>
</protein>
<keyword evidence="3" id="KW-1185">Reference proteome</keyword>
<reference evidence="2 3" key="1">
    <citation type="journal article" date="2012" name="PLoS Pathog.">
        <title>Diverse lifestyles and strategies of plant pathogenesis encoded in the genomes of eighteen Dothideomycetes fungi.</title>
        <authorList>
            <person name="Ohm R.A."/>
            <person name="Feau N."/>
            <person name="Henrissat B."/>
            <person name="Schoch C.L."/>
            <person name="Horwitz B.A."/>
            <person name="Barry K.W."/>
            <person name="Condon B.J."/>
            <person name="Copeland A.C."/>
            <person name="Dhillon B."/>
            <person name="Glaser F."/>
            <person name="Hesse C.N."/>
            <person name="Kosti I."/>
            <person name="LaButti K."/>
            <person name="Lindquist E.A."/>
            <person name="Lucas S."/>
            <person name="Salamov A.A."/>
            <person name="Bradshaw R.E."/>
            <person name="Ciuffetti L."/>
            <person name="Hamelin R.C."/>
            <person name="Kema G.H.J."/>
            <person name="Lawrence C."/>
            <person name="Scott J.A."/>
            <person name="Spatafora J.W."/>
            <person name="Turgeon B.G."/>
            <person name="de Wit P.J.G.M."/>
            <person name="Zhong S."/>
            <person name="Goodwin S.B."/>
            <person name="Grigoriev I.V."/>
        </authorList>
    </citation>
    <scope>NUCLEOTIDE SEQUENCE [LARGE SCALE GENOMIC DNA]</scope>
    <source>
        <strain evidence="3">C5 / ATCC 48332 / race O</strain>
    </source>
</reference>
<accession>M2U278</accession>